<dbReference type="PANTHER" id="PTHR10655">
    <property type="entry name" value="LYSOPHOSPHOLIPASE-RELATED"/>
    <property type="match status" value="1"/>
</dbReference>
<protein>
    <submittedName>
        <fullName evidence="1">Uncharacterized protein</fullName>
    </submittedName>
</protein>
<dbReference type="Gene3D" id="3.40.50.1820">
    <property type="entry name" value="alpha/beta hydrolase"/>
    <property type="match status" value="2"/>
</dbReference>
<organism evidence="1 2">
    <name type="scientific">Friedmanniomyces simplex</name>
    <dbReference type="NCBI Taxonomy" id="329884"/>
    <lineage>
        <taxon>Eukaryota</taxon>
        <taxon>Fungi</taxon>
        <taxon>Dikarya</taxon>
        <taxon>Ascomycota</taxon>
        <taxon>Pezizomycotina</taxon>
        <taxon>Dothideomycetes</taxon>
        <taxon>Dothideomycetidae</taxon>
        <taxon>Mycosphaerellales</taxon>
        <taxon>Teratosphaeriaceae</taxon>
        <taxon>Friedmanniomyces</taxon>
    </lineage>
</organism>
<dbReference type="GO" id="GO:0005737">
    <property type="term" value="C:cytoplasm"/>
    <property type="evidence" value="ECO:0007669"/>
    <property type="project" value="TreeGrafter"/>
</dbReference>
<sequence length="193" mass="21949">MDTHVVLPTTTHTHTIVLLHGRDSTTAEFAPEFFESQATDGRTLPETFPGIKWAFPTASLIRSARFGTEMSQWFDMHSTEDPHEESQHDDDQKHQLSEAAASITKIVNEEAQIIGSDHSSFDGAYQGVRTPILLSHAQDDEVINIKYGRELRDELTRMGYQVEWREYEDGGHWVNEPRGVDDIVAFVRRHSSL</sequence>
<dbReference type="InterPro" id="IPR050565">
    <property type="entry name" value="LYPA1-2/EST-like"/>
</dbReference>
<name>A0A4U0X495_9PEZI</name>
<keyword evidence="2" id="KW-1185">Reference proteome</keyword>
<dbReference type="SUPFAM" id="SSF53474">
    <property type="entry name" value="alpha/beta-Hydrolases"/>
    <property type="match status" value="1"/>
</dbReference>
<reference evidence="1 2" key="1">
    <citation type="submission" date="2017-03" db="EMBL/GenBank/DDBJ databases">
        <title>Genomes of endolithic fungi from Antarctica.</title>
        <authorList>
            <person name="Coleine C."/>
            <person name="Masonjones S."/>
            <person name="Stajich J.E."/>
        </authorList>
    </citation>
    <scope>NUCLEOTIDE SEQUENCE [LARGE SCALE GENOMIC DNA]</scope>
    <source>
        <strain evidence="1 2">CCFEE 5184</strain>
    </source>
</reference>
<dbReference type="OrthoDB" id="2418081at2759"/>
<dbReference type="EMBL" id="NAJQ01000410">
    <property type="protein sequence ID" value="TKA70136.1"/>
    <property type="molecule type" value="Genomic_DNA"/>
</dbReference>
<dbReference type="PANTHER" id="PTHR10655:SF63">
    <property type="entry name" value="PHOSPHOLIPASE_CARBOXYLESTERASE_THIOESTERASE DOMAIN-CONTAINING PROTEIN"/>
    <property type="match status" value="1"/>
</dbReference>
<dbReference type="STRING" id="329884.A0A4U0X495"/>
<dbReference type="GO" id="GO:0008474">
    <property type="term" value="F:palmitoyl-(protein) hydrolase activity"/>
    <property type="evidence" value="ECO:0007669"/>
    <property type="project" value="TreeGrafter"/>
</dbReference>
<dbReference type="Proteomes" id="UP000309340">
    <property type="component" value="Unassembled WGS sequence"/>
</dbReference>
<evidence type="ECO:0000313" key="1">
    <source>
        <dbReference type="EMBL" id="TKA70136.1"/>
    </source>
</evidence>
<gene>
    <name evidence="1" type="ORF">B0A55_08228</name>
</gene>
<dbReference type="GO" id="GO:0052689">
    <property type="term" value="F:carboxylic ester hydrolase activity"/>
    <property type="evidence" value="ECO:0007669"/>
    <property type="project" value="TreeGrafter"/>
</dbReference>
<dbReference type="AlphaFoldDB" id="A0A4U0X495"/>
<evidence type="ECO:0000313" key="2">
    <source>
        <dbReference type="Proteomes" id="UP000309340"/>
    </source>
</evidence>
<dbReference type="InterPro" id="IPR029058">
    <property type="entry name" value="AB_hydrolase_fold"/>
</dbReference>
<proteinExistence type="predicted"/>
<comment type="caution">
    <text evidence="1">The sequence shown here is derived from an EMBL/GenBank/DDBJ whole genome shotgun (WGS) entry which is preliminary data.</text>
</comment>
<accession>A0A4U0X495</accession>